<feature type="domain" description="DNA polymerase III delta subunit-like C-terminal" evidence="10">
    <location>
        <begin position="201"/>
        <end position="310"/>
    </location>
</feature>
<keyword evidence="4 11" id="KW-0548">Nucleotidyltransferase</keyword>
<name>U5DI71_9CHRO</name>
<dbReference type="STRING" id="582515.KR51_00032450"/>
<evidence type="ECO:0000256" key="1">
    <source>
        <dbReference type="ARBA" id="ARBA00012417"/>
    </source>
</evidence>
<evidence type="ECO:0000256" key="7">
    <source>
        <dbReference type="ARBA" id="ARBA00034754"/>
    </source>
</evidence>
<keyword evidence="3 11" id="KW-0808">Transferase</keyword>
<dbReference type="PANTHER" id="PTHR34388">
    <property type="entry name" value="DNA POLYMERASE III SUBUNIT DELTA"/>
    <property type="match status" value="1"/>
</dbReference>
<dbReference type="PANTHER" id="PTHR34388:SF1">
    <property type="entry name" value="DNA POLYMERASE III SUBUNIT DELTA"/>
    <property type="match status" value="1"/>
</dbReference>
<reference evidence="11 12" key="1">
    <citation type="submission" date="2013-05" db="EMBL/GenBank/DDBJ databases">
        <title>Draft genome sequence of Rubidibacter lacunae KORDI 51-2.</title>
        <authorList>
            <person name="Choi D.H."/>
            <person name="Noh J.H."/>
            <person name="Kwon K.-K."/>
            <person name="Lee J.-H."/>
            <person name="Ryu J.-Y."/>
        </authorList>
    </citation>
    <scope>NUCLEOTIDE SEQUENCE [LARGE SCALE GENOMIC DNA]</scope>
    <source>
        <strain evidence="11 12">KORDI 51-2</strain>
    </source>
</reference>
<comment type="caution">
    <text evidence="11">The sequence shown here is derived from an EMBL/GenBank/DDBJ whole genome shotgun (WGS) entry which is preliminary data.</text>
</comment>
<keyword evidence="6" id="KW-0239">DNA-directed DNA polymerase</keyword>
<dbReference type="InterPro" id="IPR010372">
    <property type="entry name" value="DNA_pol3_delta_N"/>
</dbReference>
<organism evidence="11 12">
    <name type="scientific">Rubidibacter lacunae KORDI 51-2</name>
    <dbReference type="NCBI Taxonomy" id="582515"/>
    <lineage>
        <taxon>Bacteria</taxon>
        <taxon>Bacillati</taxon>
        <taxon>Cyanobacteriota</taxon>
        <taxon>Cyanophyceae</taxon>
        <taxon>Oscillatoriophycideae</taxon>
        <taxon>Chroococcales</taxon>
        <taxon>Aphanothecaceae</taxon>
        <taxon>Rubidibacter</taxon>
    </lineage>
</organism>
<dbReference type="InterPro" id="IPR008921">
    <property type="entry name" value="DNA_pol3_clamp-load_cplx_C"/>
</dbReference>
<dbReference type="Gene3D" id="3.40.50.300">
    <property type="entry name" value="P-loop containing nucleotide triphosphate hydrolases"/>
    <property type="match status" value="1"/>
</dbReference>
<comment type="similarity">
    <text evidence="7">Belongs to the DNA polymerase HolA subunit family.</text>
</comment>
<dbReference type="InterPro" id="IPR005790">
    <property type="entry name" value="DNA_polIII_delta"/>
</dbReference>
<evidence type="ECO:0000256" key="4">
    <source>
        <dbReference type="ARBA" id="ARBA00022695"/>
    </source>
</evidence>
<dbReference type="Pfam" id="PF21694">
    <property type="entry name" value="DNA_pol3_delta_C"/>
    <property type="match status" value="1"/>
</dbReference>
<evidence type="ECO:0000313" key="11">
    <source>
        <dbReference type="EMBL" id="ERN40299.1"/>
    </source>
</evidence>
<dbReference type="eggNOG" id="COG1466">
    <property type="taxonomic scope" value="Bacteria"/>
</dbReference>
<keyword evidence="12" id="KW-1185">Reference proteome</keyword>
<dbReference type="EC" id="2.7.7.7" evidence="1"/>
<dbReference type="Gene3D" id="1.10.8.60">
    <property type="match status" value="1"/>
</dbReference>
<dbReference type="InterPro" id="IPR048466">
    <property type="entry name" value="DNA_pol3_delta-like_C"/>
</dbReference>
<comment type="catalytic activity">
    <reaction evidence="8">
        <text>DNA(n) + a 2'-deoxyribonucleoside 5'-triphosphate = DNA(n+1) + diphosphate</text>
        <dbReference type="Rhea" id="RHEA:22508"/>
        <dbReference type="Rhea" id="RHEA-COMP:17339"/>
        <dbReference type="Rhea" id="RHEA-COMP:17340"/>
        <dbReference type="ChEBI" id="CHEBI:33019"/>
        <dbReference type="ChEBI" id="CHEBI:61560"/>
        <dbReference type="ChEBI" id="CHEBI:173112"/>
        <dbReference type="EC" id="2.7.7.7"/>
    </reaction>
</comment>
<evidence type="ECO:0000256" key="3">
    <source>
        <dbReference type="ARBA" id="ARBA00022679"/>
    </source>
</evidence>
<dbReference type="RefSeq" id="WP_022608848.1">
    <property type="nucleotide sequence ID" value="NZ_ASSJ01000079.1"/>
</dbReference>
<feature type="domain" description="DNA polymerase III delta N-terminal" evidence="9">
    <location>
        <begin position="4"/>
        <end position="123"/>
    </location>
</feature>
<dbReference type="Gene3D" id="1.20.272.10">
    <property type="match status" value="1"/>
</dbReference>
<dbReference type="SUPFAM" id="SSF48019">
    <property type="entry name" value="post-AAA+ oligomerization domain-like"/>
    <property type="match status" value="1"/>
</dbReference>
<dbReference type="InterPro" id="IPR027417">
    <property type="entry name" value="P-loop_NTPase"/>
</dbReference>
<dbReference type="OrthoDB" id="581300at2"/>
<evidence type="ECO:0000256" key="5">
    <source>
        <dbReference type="ARBA" id="ARBA00022705"/>
    </source>
</evidence>
<proteinExistence type="inferred from homology"/>
<evidence type="ECO:0000313" key="12">
    <source>
        <dbReference type="Proteomes" id="UP000016960"/>
    </source>
</evidence>
<dbReference type="AlphaFoldDB" id="U5DI71"/>
<accession>U5DI71</accession>
<evidence type="ECO:0000256" key="8">
    <source>
        <dbReference type="ARBA" id="ARBA00049244"/>
    </source>
</evidence>
<dbReference type="Proteomes" id="UP000016960">
    <property type="component" value="Unassembled WGS sequence"/>
</dbReference>
<evidence type="ECO:0000259" key="9">
    <source>
        <dbReference type="Pfam" id="PF06144"/>
    </source>
</evidence>
<dbReference type="GO" id="GO:0003677">
    <property type="term" value="F:DNA binding"/>
    <property type="evidence" value="ECO:0007669"/>
    <property type="project" value="InterPro"/>
</dbReference>
<keyword evidence="5" id="KW-0235">DNA replication</keyword>
<dbReference type="FunCoup" id="U5DI71">
    <property type="interactions" value="93"/>
</dbReference>
<evidence type="ECO:0000256" key="6">
    <source>
        <dbReference type="ARBA" id="ARBA00022932"/>
    </source>
</evidence>
<sequence length="341" mass="37759">MPIYLYWGDDDYAIARAARTLQQRVLDPAWSAFNANKLDGRHPEAASNAIAQALTPPFGNGGRFVWLADTDWCQRCPEPLLSELTRTLPQLPPTTTFLLSTLKRPDGRLKSTKLLQRHARFTEFASIPPWKTEALLQRARQAATEANVRLDRSALEHLAATAGSDSRQLAQELEKLHLYGLGRDRPLDADDVAALVSTNTHNSLQLADAIRSADTARALTLVSALLARNEPPLRILATLTGRFRIWLRVKLAIACDDRDDRAVAAAAEIGNPKRLYFLRQDVQPLSIDQLRGTLALFLELELALKRGSESAATLQRGAITACRWCASPPTRPPGNLRHMQA</sequence>
<dbReference type="GO" id="GO:0006261">
    <property type="term" value="P:DNA-templated DNA replication"/>
    <property type="evidence" value="ECO:0007669"/>
    <property type="project" value="TreeGrafter"/>
</dbReference>
<dbReference type="EMBL" id="ASSJ01000079">
    <property type="protein sequence ID" value="ERN40299.1"/>
    <property type="molecule type" value="Genomic_DNA"/>
</dbReference>
<dbReference type="Pfam" id="PF06144">
    <property type="entry name" value="DNA_pol3_delta"/>
    <property type="match status" value="1"/>
</dbReference>
<dbReference type="NCBIfam" id="TIGR01128">
    <property type="entry name" value="holA"/>
    <property type="match status" value="1"/>
</dbReference>
<dbReference type="GO" id="GO:0009360">
    <property type="term" value="C:DNA polymerase III complex"/>
    <property type="evidence" value="ECO:0007669"/>
    <property type="project" value="InterPro"/>
</dbReference>
<dbReference type="GO" id="GO:0003887">
    <property type="term" value="F:DNA-directed DNA polymerase activity"/>
    <property type="evidence" value="ECO:0007669"/>
    <property type="project" value="UniProtKB-KW"/>
</dbReference>
<protein>
    <recommendedName>
        <fullName evidence="2">DNA polymerase III subunit delta</fullName>
        <ecNumber evidence="1">2.7.7.7</ecNumber>
    </recommendedName>
</protein>
<dbReference type="SUPFAM" id="SSF52540">
    <property type="entry name" value="P-loop containing nucleoside triphosphate hydrolases"/>
    <property type="match status" value="1"/>
</dbReference>
<evidence type="ECO:0000259" key="10">
    <source>
        <dbReference type="Pfam" id="PF21694"/>
    </source>
</evidence>
<evidence type="ECO:0000256" key="2">
    <source>
        <dbReference type="ARBA" id="ARBA00017703"/>
    </source>
</evidence>
<gene>
    <name evidence="11" type="ORF">KR51_00032450</name>
</gene>
<dbReference type="InParanoid" id="U5DI71"/>